<keyword evidence="2" id="KW-0539">Nucleus</keyword>
<feature type="compositionally biased region" description="Polar residues" evidence="4">
    <location>
        <begin position="28"/>
        <end position="48"/>
    </location>
</feature>
<protein>
    <recommendedName>
        <fullName evidence="5">BZIP domain-containing protein</fullName>
    </recommendedName>
</protein>
<keyword evidence="7" id="KW-1185">Reference proteome</keyword>
<comment type="subcellular location">
    <subcellularLocation>
        <location evidence="1">Nucleus</location>
    </subcellularLocation>
</comment>
<dbReference type="Gene3D" id="1.20.5.170">
    <property type="match status" value="1"/>
</dbReference>
<feature type="region of interest" description="Disordered" evidence="4">
    <location>
        <begin position="322"/>
        <end position="348"/>
    </location>
</feature>
<reference evidence="6 7" key="1">
    <citation type="submission" date="2019-06" db="EMBL/GenBank/DDBJ databases">
        <authorList>
            <person name="Broberg M."/>
        </authorList>
    </citation>
    <scope>NUCLEOTIDE SEQUENCE [LARGE SCALE GENOMIC DNA]</scope>
</reference>
<dbReference type="PANTHER" id="PTHR40621:SF8">
    <property type="entry name" value="AP-1-LIKE TRANSCRIPTION FACTOR YAP3"/>
    <property type="match status" value="1"/>
</dbReference>
<dbReference type="InterPro" id="IPR046347">
    <property type="entry name" value="bZIP_sf"/>
</dbReference>
<dbReference type="EMBL" id="CABFNS010001099">
    <property type="protein sequence ID" value="VUC38072.1"/>
    <property type="molecule type" value="Genomic_DNA"/>
</dbReference>
<dbReference type="SUPFAM" id="SSF57959">
    <property type="entry name" value="Leucine zipper domain"/>
    <property type="match status" value="1"/>
</dbReference>
<dbReference type="InterPro" id="IPR050936">
    <property type="entry name" value="AP-1-like"/>
</dbReference>
<name>A0ABY6V618_BIOOC</name>
<dbReference type="InterPro" id="IPR004827">
    <property type="entry name" value="bZIP"/>
</dbReference>
<dbReference type="Pfam" id="PF00170">
    <property type="entry name" value="bZIP_1"/>
    <property type="match status" value="1"/>
</dbReference>
<dbReference type="PANTHER" id="PTHR40621">
    <property type="entry name" value="TRANSCRIPTION FACTOR KAPC-RELATED"/>
    <property type="match status" value="1"/>
</dbReference>
<feature type="region of interest" description="Disordered" evidence="4">
    <location>
        <begin position="1"/>
        <end position="51"/>
    </location>
</feature>
<dbReference type="CDD" id="cd14688">
    <property type="entry name" value="bZIP_YAP"/>
    <property type="match status" value="1"/>
</dbReference>
<evidence type="ECO:0000256" key="4">
    <source>
        <dbReference type="SAM" id="MobiDB-lite"/>
    </source>
</evidence>
<dbReference type="Proteomes" id="UP000766486">
    <property type="component" value="Unassembled WGS sequence"/>
</dbReference>
<dbReference type="SMART" id="SM00338">
    <property type="entry name" value="BRLZ"/>
    <property type="match status" value="1"/>
</dbReference>
<feature type="compositionally biased region" description="Low complexity" evidence="4">
    <location>
        <begin position="125"/>
        <end position="136"/>
    </location>
</feature>
<comment type="caution">
    <text evidence="6">The sequence shown here is derived from an EMBL/GenBank/DDBJ whole genome shotgun (WGS) entry which is preliminary data.</text>
</comment>
<dbReference type="PROSITE" id="PS00036">
    <property type="entry name" value="BZIP_BASIC"/>
    <property type="match status" value="1"/>
</dbReference>
<accession>A0ABY6V618</accession>
<proteinExistence type="predicted"/>
<dbReference type="Gene3D" id="1.10.238.100">
    <property type="entry name" value="YAP1 redox domain. Chain B"/>
    <property type="match status" value="1"/>
</dbReference>
<feature type="compositionally biased region" description="Basic and acidic residues" evidence="4">
    <location>
        <begin position="328"/>
        <end position="340"/>
    </location>
</feature>
<dbReference type="PROSITE" id="PS50217">
    <property type="entry name" value="BZIP"/>
    <property type="match status" value="1"/>
</dbReference>
<feature type="coiled-coil region" evidence="3">
    <location>
        <begin position="186"/>
        <end position="227"/>
    </location>
</feature>
<gene>
    <name evidence="6" type="ORF">CLO192961_LOCUS493531</name>
</gene>
<feature type="domain" description="BZIP" evidence="5">
    <location>
        <begin position="173"/>
        <end position="231"/>
    </location>
</feature>
<evidence type="ECO:0000256" key="1">
    <source>
        <dbReference type="ARBA" id="ARBA00004123"/>
    </source>
</evidence>
<evidence type="ECO:0000259" key="5">
    <source>
        <dbReference type="PROSITE" id="PS50217"/>
    </source>
</evidence>
<feature type="compositionally biased region" description="Polar residues" evidence="4">
    <location>
        <begin position="105"/>
        <end position="124"/>
    </location>
</feature>
<feature type="region of interest" description="Disordered" evidence="4">
    <location>
        <begin position="105"/>
        <end position="163"/>
    </location>
</feature>
<evidence type="ECO:0000256" key="2">
    <source>
        <dbReference type="ARBA" id="ARBA00023242"/>
    </source>
</evidence>
<evidence type="ECO:0000313" key="6">
    <source>
        <dbReference type="EMBL" id="VUC38072.1"/>
    </source>
</evidence>
<evidence type="ECO:0000256" key="3">
    <source>
        <dbReference type="SAM" id="Coils"/>
    </source>
</evidence>
<keyword evidence="3" id="KW-0175">Coiled coil</keyword>
<organism evidence="6 7">
    <name type="scientific">Bionectria ochroleuca</name>
    <name type="common">Gliocladium roseum</name>
    <dbReference type="NCBI Taxonomy" id="29856"/>
    <lineage>
        <taxon>Eukaryota</taxon>
        <taxon>Fungi</taxon>
        <taxon>Dikarya</taxon>
        <taxon>Ascomycota</taxon>
        <taxon>Pezizomycotina</taxon>
        <taxon>Sordariomycetes</taxon>
        <taxon>Hypocreomycetidae</taxon>
        <taxon>Hypocreales</taxon>
        <taxon>Bionectriaceae</taxon>
        <taxon>Clonostachys</taxon>
    </lineage>
</organism>
<evidence type="ECO:0000313" key="7">
    <source>
        <dbReference type="Proteomes" id="UP000766486"/>
    </source>
</evidence>
<sequence length="348" mass="38183">MDFTQQYGYAGGSNHHQPFIPVSPPIANANQSSSEEYNNDSSPVSTKISPLYITPPVTPPVMVPHRETKLYEPPSSDFLPTYRFGHNFQQQQGANFSGIVGSNSPMIPTSSAGKSSFMQHQQHPQASYDSSSASYQGHPLALRGSLRGQPPSLDTDDQSIGIGASGEDMIMTKRKAQNRAAQRAFRERKEKHVKDLEVTLNELRESQEKATSENEKLKKDLQKITTENLILRASKGSEDYSSTEVLVTGPSLQQLNKSAFASDMPSLNSKVSHRVLEAPDGTRLLAAGAAWDYIVSHPQYQTGLVDISSVSDYLMKNPSYDGQGPVFSEKDINDAIERSMTEGSDDLL</sequence>